<keyword evidence="1" id="KW-0112">Calmodulin-binding</keyword>
<dbReference type="InterPro" id="IPR000048">
    <property type="entry name" value="IQ_motif_EF-hand-BS"/>
</dbReference>
<dbReference type="SMART" id="SM00015">
    <property type="entry name" value="IQ"/>
    <property type="match status" value="1"/>
</dbReference>
<dbReference type="EMBL" id="SMOL01000768">
    <property type="protein sequence ID" value="KAB2598105.1"/>
    <property type="molecule type" value="Genomic_DNA"/>
</dbReference>
<evidence type="ECO:0000313" key="5">
    <source>
        <dbReference type="Proteomes" id="UP000327157"/>
    </source>
</evidence>
<dbReference type="OrthoDB" id="1923765at2759"/>
<comment type="caution">
    <text evidence="4">The sequence shown here is derived from an EMBL/GenBank/DDBJ whole genome shotgun (WGS) entry which is preliminary data.</text>
</comment>
<feature type="region of interest" description="Disordered" evidence="3">
    <location>
        <begin position="54"/>
        <end position="80"/>
    </location>
</feature>
<feature type="region of interest" description="Disordered" evidence="3">
    <location>
        <begin position="331"/>
        <end position="499"/>
    </location>
</feature>
<reference evidence="4 5" key="1">
    <citation type="submission" date="2019-09" db="EMBL/GenBank/DDBJ databases">
        <authorList>
            <person name="Ou C."/>
        </authorList>
    </citation>
    <scope>NUCLEOTIDE SEQUENCE [LARGE SCALE GENOMIC DNA]</scope>
    <source>
        <strain evidence="4">S2</strain>
        <tissue evidence="4">Leaf</tissue>
    </source>
</reference>
<name>A0A5N5F535_9ROSA</name>
<accession>A0A5N5F535</accession>
<organism evidence="4 5">
    <name type="scientific">Pyrus ussuriensis x Pyrus communis</name>
    <dbReference type="NCBI Taxonomy" id="2448454"/>
    <lineage>
        <taxon>Eukaryota</taxon>
        <taxon>Viridiplantae</taxon>
        <taxon>Streptophyta</taxon>
        <taxon>Embryophyta</taxon>
        <taxon>Tracheophyta</taxon>
        <taxon>Spermatophyta</taxon>
        <taxon>Magnoliopsida</taxon>
        <taxon>eudicotyledons</taxon>
        <taxon>Gunneridae</taxon>
        <taxon>Pentapetalae</taxon>
        <taxon>rosids</taxon>
        <taxon>fabids</taxon>
        <taxon>Rosales</taxon>
        <taxon>Rosaceae</taxon>
        <taxon>Amygdaloideae</taxon>
        <taxon>Maleae</taxon>
        <taxon>Pyrus</taxon>
    </lineage>
</organism>
<evidence type="ECO:0000313" key="4">
    <source>
        <dbReference type="EMBL" id="KAB2598105.1"/>
    </source>
</evidence>
<dbReference type="Pfam" id="PF00612">
    <property type="entry name" value="IQ"/>
    <property type="match status" value="1"/>
</dbReference>
<comment type="similarity">
    <text evidence="2">Belongs to the IQD family.</text>
</comment>
<evidence type="ECO:0000256" key="1">
    <source>
        <dbReference type="ARBA" id="ARBA00022860"/>
    </source>
</evidence>
<sequence length="499" mass="55134">MGRKGSWFSTLKKALTLDPKENKDQKTHKSKKWFGKYKNEDAVSSCEETALVIPAPAPTPAPASTPTHPPPPTPPPKEDVELAEAENAQNKHAYSVALATAVAAEAAVAAVQAAAEVVRLTAVPMPRYTGKSMQEAAAIKIQTAFRGHLARRALRALRGLVRLKSLIEGQSVKRQATTTLRCMQTVAHVQSQIRARRIRMSEENQALQRQLQQKQEKELEKLKASMGEDWNDSTESKEQVEAKLQMKQEAAIRRERALAYSFSHQKMWKNSPKSEHPTFMDPSNPHWGWSWLERWMAARPWESRSTADFNDRASMRSAASRASMSVGEITKAYALRDKPSPRTPTALRSSRPSSRQSPSTPLSKAPSSASVTRRNPRGNGRGGDEDSRTTLSIQSERFNRRHSMAGFSVRADESLASSPSVQNYRTPTKPTKARSRLATLNSNQSEKNGTPSEKGSVTSVKKQLSFSASPAGPRRHSGPLRYDSSSIKGTPVHARKGSR</sequence>
<dbReference type="Proteomes" id="UP000327157">
    <property type="component" value="Chromosome 1"/>
</dbReference>
<protein>
    <submittedName>
        <fullName evidence="4">Protein IQ-DOMAIN 1-like</fullName>
    </submittedName>
</protein>
<dbReference type="AlphaFoldDB" id="A0A5N5F535"/>
<evidence type="ECO:0000256" key="3">
    <source>
        <dbReference type="SAM" id="MobiDB-lite"/>
    </source>
</evidence>
<reference evidence="4 5" key="3">
    <citation type="submission" date="2019-11" db="EMBL/GenBank/DDBJ databases">
        <title>A de novo genome assembly of a pear dwarfing rootstock.</title>
        <authorList>
            <person name="Wang F."/>
            <person name="Wang J."/>
            <person name="Li S."/>
            <person name="Zhang Y."/>
            <person name="Fang M."/>
            <person name="Ma L."/>
            <person name="Zhao Y."/>
            <person name="Jiang S."/>
        </authorList>
    </citation>
    <scope>NUCLEOTIDE SEQUENCE [LARGE SCALE GENOMIC DNA]</scope>
    <source>
        <strain evidence="4">S2</strain>
        <tissue evidence="4">Leaf</tissue>
    </source>
</reference>
<dbReference type="PROSITE" id="PS50096">
    <property type="entry name" value="IQ"/>
    <property type="match status" value="1"/>
</dbReference>
<feature type="compositionally biased region" description="Low complexity" evidence="3">
    <location>
        <begin position="348"/>
        <end position="363"/>
    </location>
</feature>
<evidence type="ECO:0000256" key="2">
    <source>
        <dbReference type="ARBA" id="ARBA00024341"/>
    </source>
</evidence>
<feature type="compositionally biased region" description="Polar residues" evidence="3">
    <location>
        <begin position="415"/>
        <end position="429"/>
    </location>
</feature>
<feature type="compositionally biased region" description="Polar residues" evidence="3">
    <location>
        <begin position="438"/>
        <end position="468"/>
    </location>
</feature>
<gene>
    <name evidence="4" type="ORF">D8674_001025</name>
</gene>
<reference evidence="5" key="2">
    <citation type="submission" date="2019-10" db="EMBL/GenBank/DDBJ databases">
        <title>A de novo genome assembly of a pear dwarfing rootstock.</title>
        <authorList>
            <person name="Wang F."/>
            <person name="Wang J."/>
            <person name="Li S."/>
            <person name="Zhang Y."/>
            <person name="Fang M."/>
            <person name="Ma L."/>
            <person name="Zhao Y."/>
            <person name="Jiang S."/>
        </authorList>
    </citation>
    <scope>NUCLEOTIDE SEQUENCE [LARGE SCALE GENOMIC DNA]</scope>
</reference>
<dbReference type="GO" id="GO:0005516">
    <property type="term" value="F:calmodulin binding"/>
    <property type="evidence" value="ECO:0007669"/>
    <property type="project" value="UniProtKB-KW"/>
</dbReference>
<feature type="compositionally biased region" description="Pro residues" evidence="3">
    <location>
        <begin position="55"/>
        <end position="75"/>
    </location>
</feature>
<dbReference type="PANTHER" id="PTHR32295">
    <property type="entry name" value="IQ-DOMAIN 5-RELATED"/>
    <property type="match status" value="1"/>
</dbReference>
<proteinExistence type="inferred from homology"/>
<feature type="compositionally biased region" description="Basic and acidic residues" evidence="3">
    <location>
        <begin position="18"/>
        <end position="27"/>
    </location>
</feature>
<feature type="region of interest" description="Disordered" evidence="3">
    <location>
        <begin position="1"/>
        <end position="30"/>
    </location>
</feature>
<dbReference type="Gene3D" id="1.20.5.190">
    <property type="match status" value="1"/>
</dbReference>
<keyword evidence="5" id="KW-1185">Reference proteome</keyword>
<dbReference type="PANTHER" id="PTHR32295:SF216">
    <property type="entry name" value="PROTEIN IQ-DOMAIN 3"/>
    <property type="match status" value="1"/>
</dbReference>